<name>R8BWT2_PHAM7</name>
<gene>
    <name evidence="4" type="ORF">UCRPA7_717</name>
</gene>
<dbReference type="SUPFAM" id="SSF51735">
    <property type="entry name" value="NAD(P)-binding Rossmann-fold domains"/>
    <property type="match status" value="1"/>
</dbReference>
<dbReference type="Proteomes" id="UP000014074">
    <property type="component" value="Unassembled WGS sequence"/>
</dbReference>
<dbReference type="EMBL" id="KB932812">
    <property type="protein sequence ID" value="EOO03795.1"/>
    <property type="molecule type" value="Genomic_DNA"/>
</dbReference>
<dbReference type="SUPFAM" id="SSF50129">
    <property type="entry name" value="GroES-like"/>
    <property type="match status" value="1"/>
</dbReference>
<dbReference type="GeneID" id="19327903"/>
<dbReference type="GO" id="GO:0005739">
    <property type="term" value="C:mitochondrion"/>
    <property type="evidence" value="ECO:0007669"/>
    <property type="project" value="TreeGrafter"/>
</dbReference>
<reference evidence="5" key="1">
    <citation type="journal article" date="2013" name="Genome Announc.">
        <title>Draft genome sequence of the ascomycete Phaeoacremonium aleophilum strain UCR-PA7, a causal agent of the esca disease complex in grapevines.</title>
        <authorList>
            <person name="Blanco-Ulate B."/>
            <person name="Rolshausen P."/>
            <person name="Cantu D."/>
        </authorList>
    </citation>
    <scope>NUCLEOTIDE SEQUENCE [LARGE SCALE GENOMIC DNA]</scope>
    <source>
        <strain evidence="5">UCR-PA7</strain>
    </source>
</reference>
<dbReference type="Pfam" id="PF08240">
    <property type="entry name" value="ADH_N"/>
    <property type="match status" value="1"/>
</dbReference>
<dbReference type="PANTHER" id="PTHR43677:SF4">
    <property type="entry name" value="QUINONE OXIDOREDUCTASE-LIKE PROTEIN 2"/>
    <property type="match status" value="1"/>
</dbReference>
<dbReference type="AlphaFoldDB" id="R8BWT2"/>
<dbReference type="CDD" id="cd05188">
    <property type="entry name" value="MDR"/>
    <property type="match status" value="1"/>
</dbReference>
<dbReference type="InterPro" id="IPR051397">
    <property type="entry name" value="Zn-ADH-like_protein"/>
</dbReference>
<dbReference type="eggNOG" id="KOG0023">
    <property type="taxonomic scope" value="Eukaryota"/>
</dbReference>
<dbReference type="InterPro" id="IPR036291">
    <property type="entry name" value="NAD(P)-bd_dom_sf"/>
</dbReference>
<dbReference type="InterPro" id="IPR011032">
    <property type="entry name" value="GroES-like_sf"/>
</dbReference>
<dbReference type="InterPro" id="IPR013154">
    <property type="entry name" value="ADH-like_N"/>
</dbReference>
<evidence type="ECO:0000259" key="3">
    <source>
        <dbReference type="Pfam" id="PF08240"/>
    </source>
</evidence>
<keyword evidence="5" id="KW-1185">Reference proteome</keyword>
<accession>R8BWT2</accession>
<feature type="region of interest" description="Disordered" evidence="1">
    <location>
        <begin position="1"/>
        <end position="22"/>
    </location>
</feature>
<dbReference type="PANTHER" id="PTHR43677">
    <property type="entry name" value="SHORT-CHAIN DEHYDROGENASE/REDUCTASE"/>
    <property type="match status" value="1"/>
</dbReference>
<proteinExistence type="predicted"/>
<dbReference type="InterPro" id="IPR013149">
    <property type="entry name" value="ADH-like_C"/>
</dbReference>
<evidence type="ECO:0000313" key="5">
    <source>
        <dbReference type="Proteomes" id="UP000014074"/>
    </source>
</evidence>
<organism evidence="4 5">
    <name type="scientific">Phaeoacremonium minimum (strain UCR-PA7)</name>
    <name type="common">Esca disease fungus</name>
    <name type="synonym">Togninia minima</name>
    <dbReference type="NCBI Taxonomy" id="1286976"/>
    <lineage>
        <taxon>Eukaryota</taxon>
        <taxon>Fungi</taxon>
        <taxon>Dikarya</taxon>
        <taxon>Ascomycota</taxon>
        <taxon>Pezizomycotina</taxon>
        <taxon>Sordariomycetes</taxon>
        <taxon>Sordariomycetidae</taxon>
        <taxon>Togniniales</taxon>
        <taxon>Togniniaceae</taxon>
        <taxon>Phaeoacremonium</taxon>
    </lineage>
</organism>
<feature type="domain" description="Alcohol dehydrogenase-like C-terminal" evidence="2">
    <location>
        <begin position="205"/>
        <end position="333"/>
    </location>
</feature>
<dbReference type="HOGENOM" id="CLU_026673_0_0_1"/>
<feature type="domain" description="Alcohol dehydrogenase-like N-terminal" evidence="3">
    <location>
        <begin position="36"/>
        <end position="148"/>
    </location>
</feature>
<dbReference type="GO" id="GO:0016491">
    <property type="term" value="F:oxidoreductase activity"/>
    <property type="evidence" value="ECO:0007669"/>
    <property type="project" value="TreeGrafter"/>
</dbReference>
<sequence length="377" mass="40233">MSKNTPLPSHMRALVTDGPGQPLELRTVPTPEAISGTVVIKVIASLADPNLPRILKGEAGFTFPSPFTPGGRSIGRIAAVGIDTTAFVEGQLVMAEPFIRARDDYKLRVLWGANDGFTPREKTFMKDNWSAAAYADYVRAPLENCWALNEERFCGKDEDGGLGLDIYDLLQLPNQLVPYGGLRGIGVQPGERVIIAPATGMFTGAAVAVADAMGANVIAVGRNIQVLKELQATFPRIKIVQLKGNIEKDTAAMKAFGPVDAYIDISPPTAVNSTHLRSAFMALEPYGRVSLMGIPANDSIPVPYAIATFSSLTIRGQFMYEPSDVPAFIKLAESGLLKLGKEGGVQIVGKFGLDEVEKAFATASANPEAGRLCMVVP</sequence>
<dbReference type="KEGG" id="tmn:UCRPA7_717"/>
<dbReference type="Gene3D" id="3.90.180.10">
    <property type="entry name" value="Medium-chain alcohol dehydrogenases, catalytic domain"/>
    <property type="match status" value="1"/>
</dbReference>
<dbReference type="OrthoDB" id="5407715at2759"/>
<dbReference type="Gene3D" id="3.40.50.720">
    <property type="entry name" value="NAD(P)-binding Rossmann-like Domain"/>
    <property type="match status" value="1"/>
</dbReference>
<dbReference type="RefSeq" id="XP_007911502.1">
    <property type="nucleotide sequence ID" value="XM_007913311.1"/>
</dbReference>
<evidence type="ECO:0000259" key="2">
    <source>
        <dbReference type="Pfam" id="PF00107"/>
    </source>
</evidence>
<protein>
    <submittedName>
        <fullName evidence="4">Putative isopropanol dehydrogenase protein</fullName>
    </submittedName>
</protein>
<evidence type="ECO:0000256" key="1">
    <source>
        <dbReference type="SAM" id="MobiDB-lite"/>
    </source>
</evidence>
<dbReference type="Pfam" id="PF00107">
    <property type="entry name" value="ADH_zinc_N"/>
    <property type="match status" value="1"/>
</dbReference>
<evidence type="ECO:0000313" key="4">
    <source>
        <dbReference type="EMBL" id="EOO03795.1"/>
    </source>
</evidence>